<keyword evidence="2" id="KW-0809">Transit peptide</keyword>
<dbReference type="eggNOG" id="KOG2929">
    <property type="taxonomic scope" value="Eukaryota"/>
</dbReference>
<dbReference type="STRING" id="747525.W4KH48"/>
<dbReference type="InParanoid" id="W4KH48"/>
<evidence type="ECO:0000259" key="5">
    <source>
        <dbReference type="Pfam" id="PF25455"/>
    </source>
</evidence>
<proteinExistence type="inferred from homology"/>
<dbReference type="SUPFAM" id="SSF103025">
    <property type="entry name" value="Folate-binding domain"/>
    <property type="match status" value="1"/>
</dbReference>
<evidence type="ECO:0000313" key="7">
    <source>
        <dbReference type="Proteomes" id="UP000030671"/>
    </source>
</evidence>
<reference evidence="6 7" key="1">
    <citation type="journal article" date="2012" name="New Phytol.">
        <title>Insight into trade-off between wood decay and parasitism from the genome of a fungal forest pathogen.</title>
        <authorList>
            <person name="Olson A."/>
            <person name="Aerts A."/>
            <person name="Asiegbu F."/>
            <person name="Belbahri L."/>
            <person name="Bouzid O."/>
            <person name="Broberg A."/>
            <person name="Canback B."/>
            <person name="Coutinho P.M."/>
            <person name="Cullen D."/>
            <person name="Dalman K."/>
            <person name="Deflorio G."/>
            <person name="van Diepen L.T."/>
            <person name="Dunand C."/>
            <person name="Duplessis S."/>
            <person name="Durling M."/>
            <person name="Gonthier P."/>
            <person name="Grimwood J."/>
            <person name="Fossdal C.G."/>
            <person name="Hansson D."/>
            <person name="Henrissat B."/>
            <person name="Hietala A."/>
            <person name="Himmelstrand K."/>
            <person name="Hoffmeister D."/>
            <person name="Hogberg N."/>
            <person name="James T.Y."/>
            <person name="Karlsson M."/>
            <person name="Kohler A."/>
            <person name="Kues U."/>
            <person name="Lee Y.H."/>
            <person name="Lin Y.C."/>
            <person name="Lind M."/>
            <person name="Lindquist E."/>
            <person name="Lombard V."/>
            <person name="Lucas S."/>
            <person name="Lunden K."/>
            <person name="Morin E."/>
            <person name="Murat C."/>
            <person name="Park J."/>
            <person name="Raffaello T."/>
            <person name="Rouze P."/>
            <person name="Salamov A."/>
            <person name="Schmutz J."/>
            <person name="Solheim H."/>
            <person name="Stahlberg J."/>
            <person name="Velez H."/>
            <person name="de Vries R.P."/>
            <person name="Wiebenga A."/>
            <person name="Woodward S."/>
            <person name="Yakovlev I."/>
            <person name="Garbelotto M."/>
            <person name="Martin F."/>
            <person name="Grigoriev I.V."/>
            <person name="Stenlid J."/>
        </authorList>
    </citation>
    <scope>NUCLEOTIDE SEQUENCE [LARGE SCALE GENOMIC DNA]</scope>
    <source>
        <strain evidence="6 7">TC 32-1</strain>
    </source>
</reference>
<dbReference type="InterPro" id="IPR045179">
    <property type="entry name" value="YgfZ/GcvT"/>
</dbReference>
<sequence length="392" mass="43729">MPTPTSVAALIKRMPSVARIPQRSLISISGAQAPEFLNGLLSTTVGNAPRAPFFSSFLHAQGRVLYDVFVYTTYDPKHQSAYVLEYDSLAASVGAPDLLAYLKRHVLRSKVRVRDVTQEHDIWAAWHGEGTPHQDRPLKWDLARSGVIEPIWDQASWPWGSENELIRDRRAPGMGLRRLVRKDDRPQEAGTHDEVSAEEYSFHRIIHGVPEGSSDIPPMHAFPMDSNLDIMSGLDFRKGCYVGQELTVRTYHTGVIRKRIFPVIIHPPPHLHTCHSQPHHHLLLHRIPSLASNNQDFSPGVDIRASLTHPPPEGRLVRPRGSGKLLSTAKGVGLALLRLEHVQGLMKGDIKFEVAGTKGESAEAGEGESWHVTPWWPNPETEAAVFEKQDQS</sequence>
<dbReference type="GO" id="GO:0016226">
    <property type="term" value="P:iron-sulfur cluster assembly"/>
    <property type="evidence" value="ECO:0007669"/>
    <property type="project" value="TreeGrafter"/>
</dbReference>
<dbReference type="AlphaFoldDB" id="W4KH48"/>
<accession>W4KH48</accession>
<comment type="subcellular location">
    <subcellularLocation>
        <location evidence="1">Mitochondrion</location>
    </subcellularLocation>
</comment>
<evidence type="ECO:0000256" key="4">
    <source>
        <dbReference type="ARBA" id="ARBA00093447"/>
    </source>
</evidence>
<gene>
    <name evidence="6" type="ORF">HETIRDRAFT_314149</name>
</gene>
<keyword evidence="7" id="KW-1185">Reference proteome</keyword>
<evidence type="ECO:0000256" key="3">
    <source>
        <dbReference type="ARBA" id="ARBA00023128"/>
    </source>
</evidence>
<dbReference type="NCBIfam" id="TIGR03317">
    <property type="entry name" value="ygfZ_signature"/>
    <property type="match status" value="1"/>
</dbReference>
<dbReference type="KEGG" id="hir:HETIRDRAFT_314149"/>
<name>W4KH48_HETIT</name>
<dbReference type="Proteomes" id="UP000030671">
    <property type="component" value="Unassembled WGS sequence"/>
</dbReference>
<dbReference type="GO" id="GO:0005759">
    <property type="term" value="C:mitochondrial matrix"/>
    <property type="evidence" value="ECO:0007669"/>
    <property type="project" value="TreeGrafter"/>
</dbReference>
<dbReference type="OrthoDB" id="191995at2759"/>
<evidence type="ECO:0000256" key="2">
    <source>
        <dbReference type="ARBA" id="ARBA00022946"/>
    </source>
</evidence>
<dbReference type="EMBL" id="KI925456">
    <property type="protein sequence ID" value="ETW84361.1"/>
    <property type="molecule type" value="Genomic_DNA"/>
</dbReference>
<dbReference type="Gene3D" id="3.30.1360.120">
    <property type="entry name" value="Probable tRNA modification gtpase trme, domain 1"/>
    <property type="match status" value="1"/>
</dbReference>
<evidence type="ECO:0000256" key="1">
    <source>
        <dbReference type="ARBA" id="ARBA00004173"/>
    </source>
</evidence>
<feature type="domain" description="CAF17 C-terminal" evidence="5">
    <location>
        <begin position="257"/>
        <end position="352"/>
    </location>
</feature>
<protein>
    <recommendedName>
        <fullName evidence="5">CAF17 C-terminal domain-containing protein</fullName>
    </recommendedName>
</protein>
<dbReference type="HOGENOM" id="CLU_007884_7_0_1"/>
<dbReference type="RefSeq" id="XP_009544041.1">
    <property type="nucleotide sequence ID" value="XM_009545746.1"/>
</dbReference>
<dbReference type="PANTHER" id="PTHR22602:SF0">
    <property type="entry name" value="TRANSFERASE CAF17, MITOCHONDRIAL-RELATED"/>
    <property type="match status" value="1"/>
</dbReference>
<dbReference type="GeneID" id="20670097"/>
<keyword evidence="3" id="KW-0496">Mitochondrion</keyword>
<dbReference type="FunCoup" id="W4KH48">
    <property type="interactions" value="138"/>
</dbReference>
<dbReference type="InterPro" id="IPR017703">
    <property type="entry name" value="YgfZ/GCV_T_CS"/>
</dbReference>
<dbReference type="InterPro" id="IPR057460">
    <property type="entry name" value="CAF17_C"/>
</dbReference>
<dbReference type="PANTHER" id="PTHR22602">
    <property type="entry name" value="TRANSFERASE CAF17, MITOCHONDRIAL-RELATED"/>
    <property type="match status" value="1"/>
</dbReference>
<organism evidence="6 7">
    <name type="scientific">Heterobasidion irregulare (strain TC 32-1)</name>
    <dbReference type="NCBI Taxonomy" id="747525"/>
    <lineage>
        <taxon>Eukaryota</taxon>
        <taxon>Fungi</taxon>
        <taxon>Dikarya</taxon>
        <taxon>Basidiomycota</taxon>
        <taxon>Agaricomycotina</taxon>
        <taxon>Agaricomycetes</taxon>
        <taxon>Russulales</taxon>
        <taxon>Bondarzewiaceae</taxon>
        <taxon>Heterobasidion</taxon>
        <taxon>Heterobasidion annosum species complex</taxon>
    </lineage>
</organism>
<dbReference type="Pfam" id="PF25455">
    <property type="entry name" value="Beta-barrel_CAF17_C"/>
    <property type="match status" value="1"/>
</dbReference>
<dbReference type="InterPro" id="IPR027266">
    <property type="entry name" value="TrmE/GcvT-like"/>
</dbReference>
<evidence type="ECO:0000313" key="6">
    <source>
        <dbReference type="EMBL" id="ETW84361.1"/>
    </source>
</evidence>
<comment type="similarity">
    <text evidence="4">Belongs to the GcvT family. CAF17/IBA57 subfamily.</text>
</comment>